<feature type="compositionally biased region" description="Basic and acidic residues" evidence="5">
    <location>
        <begin position="243"/>
        <end position="289"/>
    </location>
</feature>
<comment type="subcellular location">
    <subcellularLocation>
        <location evidence="4">Cytoplasm</location>
    </subcellularLocation>
</comment>
<feature type="region of interest" description="Disordered" evidence="5">
    <location>
        <begin position="408"/>
        <end position="427"/>
    </location>
</feature>
<feature type="region of interest" description="Disordered" evidence="5">
    <location>
        <begin position="903"/>
        <end position="1002"/>
    </location>
</feature>
<dbReference type="GO" id="GO:0003743">
    <property type="term" value="F:translation initiation factor activity"/>
    <property type="evidence" value="ECO:0007669"/>
    <property type="project" value="UniProtKB-UniRule"/>
</dbReference>
<dbReference type="AlphaFoldDB" id="A0A7S2S795"/>
<reference evidence="7" key="1">
    <citation type="submission" date="2021-01" db="EMBL/GenBank/DDBJ databases">
        <authorList>
            <person name="Corre E."/>
            <person name="Pelletier E."/>
            <person name="Niang G."/>
            <person name="Scheremetjew M."/>
            <person name="Finn R."/>
            <person name="Kale V."/>
            <person name="Holt S."/>
            <person name="Cochrane G."/>
            <person name="Meng A."/>
            <person name="Brown T."/>
            <person name="Cohen L."/>
        </authorList>
    </citation>
    <scope>NUCLEOTIDE SEQUENCE</scope>
    <source>
        <strain evidence="7">NY070348D</strain>
    </source>
</reference>
<comment type="similarity">
    <text evidence="4">Belongs to the eIF-3 subunit C family.</text>
</comment>
<dbReference type="Pfam" id="PF05470">
    <property type="entry name" value="eIF-3c_N"/>
    <property type="match status" value="1"/>
</dbReference>
<dbReference type="PANTHER" id="PTHR13937:SF0">
    <property type="entry name" value="EUKARYOTIC TRANSLATION INITIATION FACTOR 3 SUBUNIT C-RELATED"/>
    <property type="match status" value="1"/>
</dbReference>
<dbReference type="InterPro" id="IPR027516">
    <property type="entry name" value="EIF3C"/>
</dbReference>
<dbReference type="SMART" id="SM00088">
    <property type="entry name" value="PINT"/>
    <property type="match status" value="1"/>
</dbReference>
<feature type="compositionally biased region" description="Acidic residues" evidence="5">
    <location>
        <begin position="14"/>
        <end position="32"/>
    </location>
</feature>
<keyword evidence="3 4" id="KW-0648">Protein biosynthesis</keyword>
<feature type="compositionally biased region" description="Basic and acidic residues" evidence="5">
    <location>
        <begin position="904"/>
        <end position="934"/>
    </location>
</feature>
<evidence type="ECO:0000256" key="4">
    <source>
        <dbReference type="HAMAP-Rule" id="MF_03002"/>
    </source>
</evidence>
<dbReference type="GO" id="GO:0005852">
    <property type="term" value="C:eukaryotic translation initiation factor 3 complex"/>
    <property type="evidence" value="ECO:0007669"/>
    <property type="project" value="UniProtKB-UniRule"/>
</dbReference>
<dbReference type="GO" id="GO:0031369">
    <property type="term" value="F:translation initiation factor binding"/>
    <property type="evidence" value="ECO:0007669"/>
    <property type="project" value="InterPro"/>
</dbReference>
<dbReference type="GO" id="GO:0016282">
    <property type="term" value="C:eukaryotic 43S preinitiation complex"/>
    <property type="evidence" value="ECO:0007669"/>
    <property type="project" value="UniProtKB-UniRule"/>
</dbReference>
<feature type="compositionally biased region" description="Basic and acidic residues" evidence="5">
    <location>
        <begin position="408"/>
        <end position="421"/>
    </location>
</feature>
<accession>A0A7S2S795</accession>
<dbReference type="PROSITE" id="PS50250">
    <property type="entry name" value="PCI"/>
    <property type="match status" value="1"/>
</dbReference>
<gene>
    <name evidence="7" type="ORF">QSP1433_LOCUS10891</name>
</gene>
<dbReference type="InterPro" id="IPR008905">
    <property type="entry name" value="EIF3C_N_dom"/>
</dbReference>
<keyword evidence="1 4" id="KW-0963">Cytoplasm</keyword>
<feature type="compositionally biased region" description="Gly residues" evidence="5">
    <location>
        <begin position="946"/>
        <end position="981"/>
    </location>
</feature>
<dbReference type="InterPro" id="IPR058999">
    <property type="entry name" value="EIF3CL_C"/>
</dbReference>
<protein>
    <recommendedName>
        <fullName evidence="4">Eukaryotic translation initiation factor 3 subunit C</fullName>
        <shortName evidence="4">eIF3c</shortName>
    </recommendedName>
    <alternativeName>
        <fullName evidence="4">Eukaryotic translation initiation factor 3 subunit 8</fullName>
    </alternativeName>
</protein>
<comment type="function">
    <text evidence="4">Component of the eukaryotic translation initiation factor 3 (eIF-3) complex, which is involved in protein synthesis of a specialized repertoire of mRNAs and, together with other initiation factors, stimulates binding of mRNA and methionyl-tRNAi to the 40S ribosome. The eIF-3 complex specifically targets and initiates translation of a subset of mRNAs involved in cell proliferation.</text>
</comment>
<feature type="domain" description="PCI" evidence="6">
    <location>
        <begin position="701"/>
        <end position="873"/>
    </location>
</feature>
<evidence type="ECO:0000256" key="5">
    <source>
        <dbReference type="SAM" id="MobiDB-lite"/>
    </source>
</evidence>
<evidence type="ECO:0000256" key="2">
    <source>
        <dbReference type="ARBA" id="ARBA00022540"/>
    </source>
</evidence>
<feature type="region of interest" description="Disordered" evidence="5">
    <location>
        <begin position="1"/>
        <end position="56"/>
    </location>
</feature>
<feature type="compositionally biased region" description="Acidic residues" evidence="5">
    <location>
        <begin position="170"/>
        <end position="182"/>
    </location>
</feature>
<dbReference type="GO" id="GO:0033290">
    <property type="term" value="C:eukaryotic 48S preinitiation complex"/>
    <property type="evidence" value="ECO:0007669"/>
    <property type="project" value="UniProtKB-UniRule"/>
</dbReference>
<dbReference type="GO" id="GO:0001732">
    <property type="term" value="P:formation of cytoplasmic translation initiation complex"/>
    <property type="evidence" value="ECO:0007669"/>
    <property type="project" value="UniProtKB-UniRule"/>
</dbReference>
<feature type="region of interest" description="Disordered" evidence="5">
    <location>
        <begin position="159"/>
        <end position="289"/>
    </location>
</feature>
<keyword evidence="2 4" id="KW-0396">Initiation factor</keyword>
<dbReference type="Pfam" id="PF26569">
    <property type="entry name" value="EIF3CL_C"/>
    <property type="match status" value="1"/>
</dbReference>
<dbReference type="SUPFAM" id="SSF46785">
    <property type="entry name" value="Winged helix' DNA-binding domain"/>
    <property type="match status" value="1"/>
</dbReference>
<dbReference type="InterPro" id="IPR000717">
    <property type="entry name" value="PCI_dom"/>
</dbReference>
<name>A0A7S2S795_9STRA</name>
<dbReference type="Pfam" id="PF01399">
    <property type="entry name" value="PCI"/>
    <property type="match status" value="1"/>
</dbReference>
<proteinExistence type="inferred from homology"/>
<organism evidence="7">
    <name type="scientific">Mucochytrium quahogii</name>
    <dbReference type="NCBI Taxonomy" id="96639"/>
    <lineage>
        <taxon>Eukaryota</taxon>
        <taxon>Sar</taxon>
        <taxon>Stramenopiles</taxon>
        <taxon>Bigyra</taxon>
        <taxon>Labyrinthulomycetes</taxon>
        <taxon>Thraustochytrida</taxon>
        <taxon>Thraustochytriidae</taxon>
        <taxon>Mucochytrium</taxon>
    </lineage>
</organism>
<dbReference type="InterPro" id="IPR036390">
    <property type="entry name" value="WH_DNA-bd_sf"/>
</dbReference>
<dbReference type="HAMAP" id="MF_03002">
    <property type="entry name" value="eIF3c"/>
    <property type="match status" value="1"/>
</dbReference>
<evidence type="ECO:0000256" key="1">
    <source>
        <dbReference type="ARBA" id="ARBA00022490"/>
    </source>
</evidence>
<sequence length="1002" mass="113286">MSAQQDRSKFWAGDESEQSESESDSGSSEEEVDQKVTSRWVESDSESEAEETRVVKSQLDKNTDAVTKAAKDFRNALNINDWNASSEKYKTLKSVAEKAKKANNDRHVDQFLRVIKYAQECISQMTKAKQKQLSKANAKALNKLKNEVKDLIAENKEAIENLPAVQAESSDSESSDSDDSSDSDSSGSSSGSDSDSDSDSDSGSDGSGSESGSEEWDESSSSSSDSDSDDEQLTGRARWVKKAPTDKRAAKEESKKKSEAMAAKRGERAEVRKTQKLQKQMEQRTAQEKTEILSPEQLDARMLALVANRGRKGINRYEQIRKMRKLVNMTLPLGPKKLLPALMHLISAEFDIKSGIDEHMPLDLWRQVLKDVKFVLRLLNNNPKLRMVRIEGEDLGALFSLNNIEKKMGGEQPAEPEKDADVPETDSNNIRVVGDIGSFMERLSEEYNKFLRHTDPHSQDYLDRLSDEGDLVDVSRKVQDYFVSIENSSAASRLCLVSIEHVYYKHRIIACQLVKEQTFTEQYGKREFLHPGCWVGADDPTSFPRDAKMSNPAAWSGSPSYIISKMDNDSFDPEKEINEMCAFMYQYGDSRGQCRAMLCQIYHYAIHNKFYKARDLLLMSRLQDTVHNSDVDTQILYNRMMVQLGLAAFRQELIYEAHLCLQEICGNKKEKELLAQGLGWRSSRDRNIEQEQLEKRRLVPYHMHINLELLDATYLTSAMLLEIPYMASVEFDSKGGFLSKQFRRISEQYSDQVFTGPPENTKDHVLASSQALKEGDWRLATYYLLKLTVWELFPESEKVREMLGRKVKDEALKTYMLTYSSNYDSIKLSYLCELFDMDSNRIHSIISKMMMTGDLNGSWDQPTGSIILHKREPTHLQALSLQFADKVSDLVDGNERLLNFGAFEDGRGRSNRDRDGGYRDGKGRGRGGKDDRGNRGRGRGRNYRTGGYGGNRFQGGRGGFRGGRGGYGGRGGRGGYGGRGGFRPNRNYDRNYGSTRTDRTPI</sequence>
<feature type="compositionally biased region" description="Low complexity" evidence="5">
    <location>
        <begin position="183"/>
        <end position="193"/>
    </location>
</feature>
<dbReference type="EMBL" id="HBHK01017285">
    <property type="protein sequence ID" value="CAD9691175.1"/>
    <property type="molecule type" value="Transcribed_RNA"/>
</dbReference>
<evidence type="ECO:0000313" key="7">
    <source>
        <dbReference type="EMBL" id="CAD9691175.1"/>
    </source>
</evidence>
<evidence type="ECO:0000256" key="3">
    <source>
        <dbReference type="ARBA" id="ARBA00022917"/>
    </source>
</evidence>
<evidence type="ECO:0000259" key="6">
    <source>
        <dbReference type="PROSITE" id="PS50250"/>
    </source>
</evidence>
<dbReference type="PANTHER" id="PTHR13937">
    <property type="entry name" value="EUKARYOTIC TRANSLATION INITATION FACTOR 3, SUBUNIT 8 EIF3S8 -RELATED"/>
    <property type="match status" value="1"/>
</dbReference>
<comment type="subunit">
    <text evidence="4">Component of the eukaryotic translation initiation factor 3 (eIF-3) complex.</text>
</comment>
<dbReference type="GO" id="GO:0003723">
    <property type="term" value="F:RNA binding"/>
    <property type="evidence" value="ECO:0007669"/>
    <property type="project" value="InterPro"/>
</dbReference>